<organism evidence="1 2">
    <name type="scientific">Marinilabilia salmonicolor</name>
    <dbReference type="NCBI Taxonomy" id="989"/>
    <lineage>
        <taxon>Bacteria</taxon>
        <taxon>Pseudomonadati</taxon>
        <taxon>Bacteroidota</taxon>
        <taxon>Bacteroidia</taxon>
        <taxon>Marinilabiliales</taxon>
        <taxon>Marinilabiliaceae</taxon>
        <taxon>Marinilabilia</taxon>
    </lineage>
</organism>
<protein>
    <recommendedName>
        <fullName evidence="3">Outer membrane protein assembly factor BamA</fullName>
    </recommendedName>
</protein>
<dbReference type="AlphaFoldDB" id="A0A2T0XAN1"/>
<sequence length="644" mass="73854">MTITFTQYILTKIQHLKRDFRNLFFFGVTLFLLLPPAINIQAQTSDTLTIIRNDTIIQFVQPNTRETPLQGKTIEDILKNYSDRNIFSRKLHEWLVKSSIEDTKSERNTDYQENADYRGKSINHIDVRHIEPFGGSVEDTVSVADSWIARVGNKLRFETASGVILKTITFKEGQTISGTDITDSERLLRSFSFINDVRIIVWPNPGNPETVNISIYVQDRYPHAISLGLTDQNPSFTLINKNLFGRGFYLSHTLVTPTIDLSTWGFRETFGAENIFGEYLDFEIDYAHIENLEMVSGILKKDFVLPEIKYAGEISLNRSFINPKINEYPAIEWTPPLDYRRKNFYIGRSFLMNNPDSPVRSNIYILGRHLDIELFDAPPASPLFSGGKFYYGGLAFSRRAYYKNNLIYSFGRTEDVPHGMLAGLSYGYHEATDAARHFLALHYSSGRALIPSKGYLYLSGDIGSFFQKGDPEQGYLKLSGEYITPLINVGQSKMRSFMEIQYVTGLHRKQGDYLSIDENVKGLHRFEYRNTIRGSEKTVLKTEQVFFSPMEPLGFKFAFFTFFDMAFLRENDDQPLLSHTPYFSFGAGLRIRNDNLVFNTLQIRLSIMPRVPEGELPFSFRTSGESVKNFRDFVPAQPGSPVFY</sequence>
<evidence type="ECO:0000313" key="1">
    <source>
        <dbReference type="EMBL" id="RCW29411.1"/>
    </source>
</evidence>
<keyword evidence="2" id="KW-1185">Reference proteome</keyword>
<dbReference type="Gene3D" id="3.10.20.310">
    <property type="entry name" value="membrane protein fhac"/>
    <property type="match status" value="1"/>
</dbReference>
<dbReference type="STRING" id="1168289.GCA_000259075_03311"/>
<comment type="caution">
    <text evidence="1">The sequence shown here is derived from an EMBL/GenBank/DDBJ whole genome shotgun (WGS) entry which is preliminary data.</text>
</comment>
<reference evidence="1 2" key="1">
    <citation type="submission" date="2018-07" db="EMBL/GenBank/DDBJ databases">
        <title>Freshwater and sediment microbial communities from various areas in North America, analyzing microbe dynamics in response to fracking.</title>
        <authorList>
            <person name="Lamendella R."/>
        </authorList>
    </citation>
    <scope>NUCLEOTIDE SEQUENCE [LARGE SCALE GENOMIC DNA]</scope>
    <source>
        <strain evidence="1 2">160A</strain>
    </source>
</reference>
<accession>A0A2T0XAN1</accession>
<dbReference type="Proteomes" id="UP000252733">
    <property type="component" value="Unassembled WGS sequence"/>
</dbReference>
<evidence type="ECO:0000313" key="2">
    <source>
        <dbReference type="Proteomes" id="UP000252733"/>
    </source>
</evidence>
<dbReference type="RefSeq" id="WP_106154197.1">
    <property type="nucleotide sequence ID" value="NZ_PVTS01000017.1"/>
</dbReference>
<evidence type="ECO:0008006" key="3">
    <source>
        <dbReference type="Google" id="ProtNLM"/>
    </source>
</evidence>
<proteinExistence type="predicted"/>
<dbReference type="OrthoDB" id="1110633at2"/>
<name>A0A2T0XAN1_9BACT</name>
<dbReference type="EMBL" id="QPIZ01000028">
    <property type="protein sequence ID" value="RCW29411.1"/>
    <property type="molecule type" value="Genomic_DNA"/>
</dbReference>
<gene>
    <name evidence="1" type="ORF">DFO77_12811</name>
</gene>